<reference evidence="1" key="2">
    <citation type="journal article" date="2015" name="Fish Shellfish Immunol.">
        <title>Early steps in the European eel (Anguilla anguilla)-Vibrio vulnificus interaction in the gills: Role of the RtxA13 toxin.</title>
        <authorList>
            <person name="Callol A."/>
            <person name="Pajuelo D."/>
            <person name="Ebbesson L."/>
            <person name="Teles M."/>
            <person name="MacKenzie S."/>
            <person name="Amaro C."/>
        </authorList>
    </citation>
    <scope>NUCLEOTIDE SEQUENCE</scope>
</reference>
<reference evidence="1" key="1">
    <citation type="submission" date="2014-11" db="EMBL/GenBank/DDBJ databases">
        <authorList>
            <person name="Amaro Gonzalez C."/>
        </authorList>
    </citation>
    <scope>NUCLEOTIDE SEQUENCE</scope>
</reference>
<proteinExistence type="predicted"/>
<sequence>MRVGDFTHGGFISLSSGQYRGPVGCRTAFWA</sequence>
<evidence type="ECO:0000313" key="1">
    <source>
        <dbReference type="EMBL" id="JAH59489.1"/>
    </source>
</evidence>
<dbReference type="AlphaFoldDB" id="A0A0E9U0Q3"/>
<dbReference type="EMBL" id="GBXM01049088">
    <property type="protein sequence ID" value="JAH59489.1"/>
    <property type="molecule type" value="Transcribed_RNA"/>
</dbReference>
<accession>A0A0E9U0Q3</accession>
<name>A0A0E9U0Q3_ANGAN</name>
<protein>
    <submittedName>
        <fullName evidence="1">Uncharacterized protein</fullName>
    </submittedName>
</protein>
<organism evidence="1">
    <name type="scientific">Anguilla anguilla</name>
    <name type="common">European freshwater eel</name>
    <name type="synonym">Muraena anguilla</name>
    <dbReference type="NCBI Taxonomy" id="7936"/>
    <lineage>
        <taxon>Eukaryota</taxon>
        <taxon>Metazoa</taxon>
        <taxon>Chordata</taxon>
        <taxon>Craniata</taxon>
        <taxon>Vertebrata</taxon>
        <taxon>Euteleostomi</taxon>
        <taxon>Actinopterygii</taxon>
        <taxon>Neopterygii</taxon>
        <taxon>Teleostei</taxon>
        <taxon>Anguilliformes</taxon>
        <taxon>Anguillidae</taxon>
        <taxon>Anguilla</taxon>
    </lineage>
</organism>